<feature type="region of interest" description="Disordered" evidence="7">
    <location>
        <begin position="91"/>
        <end position="110"/>
    </location>
</feature>
<comment type="similarity">
    <text evidence="2">Belongs to the CITED family.</text>
</comment>
<proteinExistence type="inferred from homology"/>
<evidence type="ECO:0000256" key="5">
    <source>
        <dbReference type="ARBA" id="ARBA00023163"/>
    </source>
</evidence>
<dbReference type="GO" id="GO:0030318">
    <property type="term" value="P:melanocyte differentiation"/>
    <property type="evidence" value="ECO:0007669"/>
    <property type="project" value="TreeGrafter"/>
</dbReference>
<dbReference type="STRING" id="13735.ENSPSIP00000001104"/>
<evidence type="ECO:0000313" key="9">
    <source>
        <dbReference type="Proteomes" id="UP000007267"/>
    </source>
</evidence>
<protein>
    <submittedName>
        <fullName evidence="8">Uncharacterized protein</fullName>
    </submittedName>
</protein>
<dbReference type="GO" id="GO:0003713">
    <property type="term" value="F:transcription coactivator activity"/>
    <property type="evidence" value="ECO:0007669"/>
    <property type="project" value="TreeGrafter"/>
</dbReference>
<dbReference type="Ensembl" id="ENSPSIT00000001106.1">
    <property type="protein sequence ID" value="ENSPSIP00000001104.1"/>
    <property type="gene ID" value="ENSPSIG00000001106.1"/>
</dbReference>
<organism evidence="8 9">
    <name type="scientific">Pelodiscus sinensis</name>
    <name type="common">Chinese softshell turtle</name>
    <name type="synonym">Trionyx sinensis</name>
    <dbReference type="NCBI Taxonomy" id="13735"/>
    <lineage>
        <taxon>Eukaryota</taxon>
        <taxon>Metazoa</taxon>
        <taxon>Chordata</taxon>
        <taxon>Craniata</taxon>
        <taxon>Vertebrata</taxon>
        <taxon>Euteleostomi</taxon>
        <taxon>Archelosauria</taxon>
        <taxon>Testudinata</taxon>
        <taxon>Testudines</taxon>
        <taxon>Cryptodira</taxon>
        <taxon>Trionychia</taxon>
        <taxon>Trionychidae</taxon>
        <taxon>Pelodiscus</taxon>
    </lineage>
</organism>
<reference evidence="8" key="3">
    <citation type="submission" date="2025-08" db="UniProtKB">
        <authorList>
            <consortium name="Ensembl"/>
        </authorList>
    </citation>
    <scope>IDENTIFICATION</scope>
</reference>
<dbReference type="HOGENOM" id="CLU_2170253_0_0_1"/>
<evidence type="ECO:0000256" key="4">
    <source>
        <dbReference type="ARBA" id="ARBA00023159"/>
    </source>
</evidence>
<evidence type="ECO:0000256" key="2">
    <source>
        <dbReference type="ARBA" id="ARBA00006967"/>
    </source>
</evidence>
<evidence type="ECO:0000256" key="3">
    <source>
        <dbReference type="ARBA" id="ARBA00023015"/>
    </source>
</evidence>
<keyword evidence="6" id="KW-0539">Nucleus</keyword>
<sequence length="110" mass="11542">MSSLVFPSLSMKDHKAVTILHYPSVGSHVASTGMMAPSAAPPPSKQPPFALQTAPHLLASMQLQKLNSQYHALGISGHPAEAGSIQSWAFGAQPLGPGTTRPQAPCRGRY</sequence>
<evidence type="ECO:0000256" key="1">
    <source>
        <dbReference type="ARBA" id="ARBA00004123"/>
    </source>
</evidence>
<keyword evidence="9" id="KW-1185">Reference proteome</keyword>
<evidence type="ECO:0000313" key="8">
    <source>
        <dbReference type="Ensembl" id="ENSPSIP00000001104.1"/>
    </source>
</evidence>
<accession>K7EZ94</accession>
<dbReference type="Proteomes" id="UP000007267">
    <property type="component" value="Unassembled WGS sequence"/>
</dbReference>
<keyword evidence="3" id="KW-0805">Transcription regulation</keyword>
<reference evidence="8" key="4">
    <citation type="submission" date="2025-09" db="UniProtKB">
        <authorList>
            <consortium name="Ensembl"/>
        </authorList>
    </citation>
    <scope>IDENTIFICATION</scope>
</reference>
<keyword evidence="5" id="KW-0804">Transcription</keyword>
<evidence type="ECO:0000256" key="6">
    <source>
        <dbReference type="ARBA" id="ARBA00023242"/>
    </source>
</evidence>
<dbReference type="AlphaFoldDB" id="K7EZ94"/>
<dbReference type="EMBL" id="AGCU01097430">
    <property type="status" value="NOT_ANNOTATED_CDS"/>
    <property type="molecule type" value="Genomic_DNA"/>
</dbReference>
<reference evidence="9" key="2">
    <citation type="journal article" date="2013" name="Nat. Genet.">
        <title>The draft genomes of soft-shell turtle and green sea turtle yield insights into the development and evolution of the turtle-specific body plan.</title>
        <authorList>
            <person name="Wang Z."/>
            <person name="Pascual-Anaya J."/>
            <person name="Zadissa A."/>
            <person name="Li W."/>
            <person name="Niimura Y."/>
            <person name="Huang Z."/>
            <person name="Li C."/>
            <person name="White S."/>
            <person name="Xiong Z."/>
            <person name="Fang D."/>
            <person name="Wang B."/>
            <person name="Ming Y."/>
            <person name="Chen Y."/>
            <person name="Zheng Y."/>
            <person name="Kuraku S."/>
            <person name="Pignatelli M."/>
            <person name="Herrero J."/>
            <person name="Beal K."/>
            <person name="Nozawa M."/>
            <person name="Li Q."/>
            <person name="Wang J."/>
            <person name="Zhang H."/>
            <person name="Yu L."/>
            <person name="Shigenobu S."/>
            <person name="Wang J."/>
            <person name="Liu J."/>
            <person name="Flicek P."/>
            <person name="Searle S."/>
            <person name="Wang J."/>
            <person name="Kuratani S."/>
            <person name="Yin Y."/>
            <person name="Aken B."/>
            <person name="Zhang G."/>
            <person name="Irie N."/>
        </authorList>
    </citation>
    <scope>NUCLEOTIDE SEQUENCE [LARGE SCALE GENOMIC DNA]</scope>
    <source>
        <strain evidence="9">Daiwa-1</strain>
    </source>
</reference>
<name>K7EZ94_PELSI</name>
<dbReference type="GO" id="GO:0005634">
    <property type="term" value="C:nucleus"/>
    <property type="evidence" value="ECO:0007669"/>
    <property type="project" value="UniProtKB-SubCell"/>
</dbReference>
<dbReference type="InterPro" id="IPR007576">
    <property type="entry name" value="CITED"/>
</dbReference>
<reference evidence="9" key="1">
    <citation type="submission" date="2011-10" db="EMBL/GenBank/DDBJ databases">
        <authorList>
            <consortium name="Soft-shell Turtle Genome Consortium"/>
        </authorList>
    </citation>
    <scope>NUCLEOTIDE SEQUENCE [LARGE SCALE GENOMIC DNA]</scope>
    <source>
        <strain evidence="9">Daiwa-1</strain>
    </source>
</reference>
<dbReference type="PANTHER" id="PTHR17045:SF6">
    <property type="entry name" value="CBP_P300-INTERACTING TRANSACTIVATOR 1"/>
    <property type="match status" value="1"/>
</dbReference>
<evidence type="ECO:0000256" key="7">
    <source>
        <dbReference type="SAM" id="MobiDB-lite"/>
    </source>
</evidence>
<comment type="subcellular location">
    <subcellularLocation>
        <location evidence="1">Nucleus</location>
    </subcellularLocation>
</comment>
<dbReference type="eggNOG" id="ENOG502RZBF">
    <property type="taxonomic scope" value="Eukaryota"/>
</dbReference>
<dbReference type="PANTHER" id="PTHR17045">
    <property type="entry name" value="MELANOCYTE SPECIFIC GENE RELATED CITED"/>
    <property type="match status" value="1"/>
</dbReference>
<keyword evidence="4" id="KW-0010">Activator</keyword>